<dbReference type="KEGG" id="ehx:EMIHUDRAFT_260349"/>
<dbReference type="HOGENOM" id="CLU_1559329_0_0_1"/>
<accession>A0A0D3KVW4</accession>
<organism evidence="2 3">
    <name type="scientific">Emiliania huxleyi (strain CCMP1516)</name>
    <dbReference type="NCBI Taxonomy" id="280463"/>
    <lineage>
        <taxon>Eukaryota</taxon>
        <taxon>Haptista</taxon>
        <taxon>Haptophyta</taxon>
        <taxon>Prymnesiophyceae</taxon>
        <taxon>Isochrysidales</taxon>
        <taxon>Noelaerhabdaceae</taxon>
        <taxon>Emiliania</taxon>
    </lineage>
</organism>
<feature type="signal peptide" evidence="1">
    <location>
        <begin position="1"/>
        <end position="16"/>
    </location>
</feature>
<proteinExistence type="predicted"/>
<dbReference type="RefSeq" id="XP_005792328.1">
    <property type="nucleotide sequence ID" value="XM_005792271.1"/>
</dbReference>
<dbReference type="GeneID" id="17285171"/>
<dbReference type="Proteomes" id="UP000013827">
    <property type="component" value="Unassembled WGS sequence"/>
</dbReference>
<dbReference type="AlphaFoldDB" id="A0A0D3KVW4"/>
<evidence type="ECO:0000256" key="1">
    <source>
        <dbReference type="SAM" id="SignalP"/>
    </source>
</evidence>
<dbReference type="PaxDb" id="2903-EOD39899"/>
<keyword evidence="3" id="KW-1185">Reference proteome</keyword>
<evidence type="ECO:0000313" key="3">
    <source>
        <dbReference type="Proteomes" id="UP000013827"/>
    </source>
</evidence>
<reference evidence="3" key="1">
    <citation type="journal article" date="2013" name="Nature">
        <title>Pan genome of the phytoplankton Emiliania underpins its global distribution.</title>
        <authorList>
            <person name="Read B.A."/>
            <person name="Kegel J."/>
            <person name="Klute M.J."/>
            <person name="Kuo A."/>
            <person name="Lefebvre S.C."/>
            <person name="Maumus F."/>
            <person name="Mayer C."/>
            <person name="Miller J."/>
            <person name="Monier A."/>
            <person name="Salamov A."/>
            <person name="Young J."/>
            <person name="Aguilar M."/>
            <person name="Claverie J.M."/>
            <person name="Frickenhaus S."/>
            <person name="Gonzalez K."/>
            <person name="Herman E.K."/>
            <person name="Lin Y.C."/>
            <person name="Napier J."/>
            <person name="Ogata H."/>
            <person name="Sarno A.F."/>
            <person name="Shmutz J."/>
            <person name="Schroeder D."/>
            <person name="de Vargas C."/>
            <person name="Verret F."/>
            <person name="von Dassow P."/>
            <person name="Valentin K."/>
            <person name="Van de Peer Y."/>
            <person name="Wheeler G."/>
            <person name="Dacks J.B."/>
            <person name="Delwiche C.F."/>
            <person name="Dyhrman S.T."/>
            <person name="Glockner G."/>
            <person name="John U."/>
            <person name="Richards T."/>
            <person name="Worden A.Z."/>
            <person name="Zhang X."/>
            <person name="Grigoriev I.V."/>
            <person name="Allen A.E."/>
            <person name="Bidle K."/>
            <person name="Borodovsky M."/>
            <person name="Bowler C."/>
            <person name="Brownlee C."/>
            <person name="Cock J.M."/>
            <person name="Elias M."/>
            <person name="Gladyshev V.N."/>
            <person name="Groth M."/>
            <person name="Guda C."/>
            <person name="Hadaegh A."/>
            <person name="Iglesias-Rodriguez M.D."/>
            <person name="Jenkins J."/>
            <person name="Jones B.M."/>
            <person name="Lawson T."/>
            <person name="Leese F."/>
            <person name="Lindquist E."/>
            <person name="Lobanov A."/>
            <person name="Lomsadze A."/>
            <person name="Malik S.B."/>
            <person name="Marsh M.E."/>
            <person name="Mackinder L."/>
            <person name="Mock T."/>
            <person name="Mueller-Roeber B."/>
            <person name="Pagarete A."/>
            <person name="Parker M."/>
            <person name="Probert I."/>
            <person name="Quesneville H."/>
            <person name="Raines C."/>
            <person name="Rensing S.A."/>
            <person name="Riano-Pachon D.M."/>
            <person name="Richier S."/>
            <person name="Rokitta S."/>
            <person name="Shiraiwa Y."/>
            <person name="Soanes D.M."/>
            <person name="van der Giezen M."/>
            <person name="Wahlund T.M."/>
            <person name="Williams B."/>
            <person name="Wilson W."/>
            <person name="Wolfe G."/>
            <person name="Wurch L.L."/>
        </authorList>
    </citation>
    <scope>NUCLEOTIDE SEQUENCE</scope>
</reference>
<evidence type="ECO:0000313" key="2">
    <source>
        <dbReference type="EnsemblProtists" id="EOD39899"/>
    </source>
</evidence>
<keyword evidence="1" id="KW-0732">Signal</keyword>
<protein>
    <recommendedName>
        <fullName evidence="4">Nucleotide-diphospho-sugar transferase domain-containing protein</fullName>
    </recommendedName>
</protein>
<evidence type="ECO:0008006" key="4">
    <source>
        <dbReference type="Google" id="ProtNLM"/>
    </source>
</evidence>
<name>A0A0D3KVW4_EMIH1</name>
<feature type="chain" id="PRO_5044291950" description="Nucleotide-diphospho-sugar transferase domain-containing protein" evidence="1">
    <location>
        <begin position="17"/>
        <end position="172"/>
    </location>
</feature>
<dbReference type="EnsemblProtists" id="EOD39899">
    <property type="protein sequence ID" value="EOD39899"/>
    <property type="gene ID" value="EMIHUDRAFT_260349"/>
</dbReference>
<reference evidence="2" key="2">
    <citation type="submission" date="2024-10" db="UniProtKB">
        <authorList>
            <consortium name="EnsemblProtists"/>
        </authorList>
    </citation>
    <scope>IDENTIFICATION</scope>
</reference>
<sequence>MQRALLLLALPVHTSATGQKAVLGSRFCPTAARSSIEHCAREGTVVVTTMSKRYSPPTLRLAKAANQSGGFPCVVVYAQDDVPELCDPHILPIRIEPPLLPDRFWCNASKMNPLWGWARAQLYKTYALASLLREGFDVLLLDADHRASADPMPTLRKARAQGLDVVAQAADF</sequence>